<proteinExistence type="predicted"/>
<organism evidence="2 3">
    <name type="scientific">Necator americanus</name>
    <name type="common">Human hookworm</name>
    <dbReference type="NCBI Taxonomy" id="51031"/>
    <lineage>
        <taxon>Eukaryota</taxon>
        <taxon>Metazoa</taxon>
        <taxon>Ecdysozoa</taxon>
        <taxon>Nematoda</taxon>
        <taxon>Chromadorea</taxon>
        <taxon>Rhabditida</taxon>
        <taxon>Rhabditina</taxon>
        <taxon>Rhabditomorpha</taxon>
        <taxon>Strongyloidea</taxon>
        <taxon>Ancylostomatidae</taxon>
        <taxon>Bunostominae</taxon>
        <taxon>Necator</taxon>
    </lineage>
</organism>
<dbReference type="OrthoDB" id="5977743at2759"/>
<dbReference type="STRING" id="51031.W2SSJ6"/>
<keyword evidence="1" id="KW-0812">Transmembrane</keyword>
<name>W2SSJ6_NECAM</name>
<feature type="non-terminal residue" evidence="2">
    <location>
        <position position="143"/>
    </location>
</feature>
<dbReference type="Proteomes" id="UP000053676">
    <property type="component" value="Unassembled WGS sequence"/>
</dbReference>
<reference evidence="3" key="1">
    <citation type="journal article" date="2014" name="Nat. Genet.">
        <title>Genome of the human hookworm Necator americanus.</title>
        <authorList>
            <person name="Tang Y.T."/>
            <person name="Gao X."/>
            <person name="Rosa B.A."/>
            <person name="Abubucker S."/>
            <person name="Hallsworth-Pepin K."/>
            <person name="Martin J."/>
            <person name="Tyagi R."/>
            <person name="Heizer E."/>
            <person name="Zhang X."/>
            <person name="Bhonagiri-Palsikar V."/>
            <person name="Minx P."/>
            <person name="Warren W.C."/>
            <person name="Wang Q."/>
            <person name="Zhan B."/>
            <person name="Hotez P.J."/>
            <person name="Sternberg P.W."/>
            <person name="Dougall A."/>
            <person name="Gaze S.T."/>
            <person name="Mulvenna J."/>
            <person name="Sotillo J."/>
            <person name="Ranganathan S."/>
            <person name="Rabelo E.M."/>
            <person name="Wilson R.K."/>
            <person name="Felgner P.L."/>
            <person name="Bethony J."/>
            <person name="Hawdon J.M."/>
            <person name="Gasser R.B."/>
            <person name="Loukas A."/>
            <person name="Mitreva M."/>
        </authorList>
    </citation>
    <scope>NUCLEOTIDE SEQUENCE [LARGE SCALE GENOMIC DNA]</scope>
</reference>
<evidence type="ECO:0000256" key="1">
    <source>
        <dbReference type="SAM" id="Phobius"/>
    </source>
</evidence>
<evidence type="ECO:0000313" key="3">
    <source>
        <dbReference type="Proteomes" id="UP000053676"/>
    </source>
</evidence>
<gene>
    <name evidence="2" type="ORF">NECAME_18698</name>
</gene>
<keyword evidence="3" id="KW-1185">Reference proteome</keyword>
<dbReference type="EMBL" id="KI663208">
    <property type="protein sequence ID" value="ETN72724.1"/>
    <property type="molecule type" value="Genomic_DNA"/>
</dbReference>
<feature type="non-terminal residue" evidence="2">
    <location>
        <position position="1"/>
    </location>
</feature>
<sequence>LALIRLELWVKKTKGSLGISSPPSALQAYVHRLPRTAGIAINSTSITGSYKSAVFSVGGDEPILELQTPTCSYRMGVYDVGYGFVQLEHSSDNEKFIVSFSILWLSSRFYALILYAIVLSVGFLILVIKLILTLFSKRLRYHL</sequence>
<dbReference type="AlphaFoldDB" id="W2SSJ6"/>
<dbReference type="KEGG" id="nai:NECAME_18698"/>
<protein>
    <submittedName>
        <fullName evidence="2">Uncharacterized protein</fullName>
    </submittedName>
</protein>
<keyword evidence="1" id="KW-1133">Transmembrane helix</keyword>
<keyword evidence="1" id="KW-0472">Membrane</keyword>
<evidence type="ECO:0000313" key="2">
    <source>
        <dbReference type="EMBL" id="ETN72724.1"/>
    </source>
</evidence>
<feature type="transmembrane region" description="Helical" evidence="1">
    <location>
        <begin position="109"/>
        <end position="135"/>
    </location>
</feature>
<accession>W2SSJ6</accession>